<dbReference type="InterPro" id="IPR003395">
    <property type="entry name" value="RecF/RecN/SMC_N"/>
</dbReference>
<feature type="domain" description="RecF/RecN/SMC N-terminal" evidence="10">
    <location>
        <begin position="2"/>
        <end position="527"/>
    </location>
</feature>
<dbReference type="Proteomes" id="UP000321103">
    <property type="component" value="Unassembled WGS sequence"/>
</dbReference>
<dbReference type="RefSeq" id="WP_062733182.1">
    <property type="nucleotide sequence ID" value="NZ_BJZS01000068.1"/>
</dbReference>
<keyword evidence="5 9" id="KW-0227">DNA damage</keyword>
<dbReference type="GO" id="GO:0005524">
    <property type="term" value="F:ATP binding"/>
    <property type="evidence" value="ECO:0007669"/>
    <property type="project" value="UniProtKB-KW"/>
</dbReference>
<dbReference type="GO" id="GO:0006310">
    <property type="term" value="P:DNA recombination"/>
    <property type="evidence" value="ECO:0007669"/>
    <property type="project" value="InterPro"/>
</dbReference>
<dbReference type="PIRSF" id="PIRSF003128">
    <property type="entry name" value="RecN"/>
    <property type="match status" value="1"/>
</dbReference>
<keyword evidence="6" id="KW-0067">ATP-binding</keyword>
<evidence type="ECO:0000313" key="12">
    <source>
        <dbReference type="Proteomes" id="UP000321103"/>
    </source>
</evidence>
<keyword evidence="4" id="KW-0547">Nucleotide-binding</keyword>
<sequence>MIEEIHIHDLGVITDAVLPLGPGLSILSGETGAGKTMVVTALGMLLGNRSDAGAVRSGAPRAVAEAVVRVPAGHPAAALVEDAGGAVDVEPVGDADEALVTVARTVTAEGRSRAHVGGRSAPVGTLSAVGQTLVAVHGQSDQLRLKSAAAQRHALDQYAGEELAADLRRYRELLAEYRTVQQTLREVTEHGRERALEAQTLQGALEEIDAVDPEPGEDERLDQESQKLTNLEQLRAAALTAHAALSGGEFSDGDSADATALIAAAHRALDQEAGSDRDLEELAGRVAELAVLVNDIAADLSGYASGLDDEGPARLAEVEARRAKLKALTRKYGATVDEVLEWAQRSRTRLDELTDDPAREQELRARLEQLHAGLSELAARMTERRQDAAHRLSEAVSAELTALAMPNASLVIEVEPTEEFSGHGRDEIAFLLKPHAGAAPRPLGKGASGGELSRLMLAIEVVLAAVDPVPTFVFDEVDSGVGGKAAVEIGRRLKMLAQHVQVLVVTHLPQVAAFADQHILVTKSRDSTVSDVRVLDEEERVVELARMLAGHEDSAAAREHARELVRDAQL</sequence>
<keyword evidence="7 9" id="KW-0234">DNA repair</keyword>
<evidence type="ECO:0000256" key="9">
    <source>
        <dbReference type="PIRNR" id="PIRNR003128"/>
    </source>
</evidence>
<protein>
    <recommendedName>
        <fullName evidence="3 9">DNA repair protein RecN</fullName>
    </recommendedName>
    <alternativeName>
        <fullName evidence="8 9">Recombination protein N</fullName>
    </alternativeName>
</protein>
<dbReference type="PANTHER" id="PTHR11059">
    <property type="entry name" value="DNA REPAIR PROTEIN RECN"/>
    <property type="match status" value="1"/>
</dbReference>
<dbReference type="FunFam" id="3.40.50.300:FF:000356">
    <property type="entry name" value="DNA repair protein RecN"/>
    <property type="match status" value="1"/>
</dbReference>
<dbReference type="Gene3D" id="3.40.50.300">
    <property type="entry name" value="P-loop containing nucleotide triphosphate hydrolases"/>
    <property type="match status" value="2"/>
</dbReference>
<dbReference type="GO" id="GO:0009432">
    <property type="term" value="P:SOS response"/>
    <property type="evidence" value="ECO:0007669"/>
    <property type="project" value="TreeGrafter"/>
</dbReference>
<name>A0A512IEB2_9MICC</name>
<dbReference type="AlphaFoldDB" id="A0A512IEB2"/>
<evidence type="ECO:0000259" key="10">
    <source>
        <dbReference type="Pfam" id="PF02463"/>
    </source>
</evidence>
<accession>A0A512IEB2</accession>
<dbReference type="Pfam" id="PF02463">
    <property type="entry name" value="SMC_N"/>
    <property type="match status" value="1"/>
</dbReference>
<proteinExistence type="inferred from homology"/>
<evidence type="ECO:0000256" key="5">
    <source>
        <dbReference type="ARBA" id="ARBA00022763"/>
    </source>
</evidence>
<evidence type="ECO:0000256" key="2">
    <source>
        <dbReference type="ARBA" id="ARBA00009441"/>
    </source>
</evidence>
<dbReference type="InterPro" id="IPR004604">
    <property type="entry name" value="DNA_recomb/repair_RecN"/>
</dbReference>
<dbReference type="STRING" id="388357.GCA_001580365_00011"/>
<organism evidence="11 12">
    <name type="scientific">Kocuria turfanensis</name>
    <dbReference type="NCBI Taxonomy" id="388357"/>
    <lineage>
        <taxon>Bacteria</taxon>
        <taxon>Bacillati</taxon>
        <taxon>Actinomycetota</taxon>
        <taxon>Actinomycetes</taxon>
        <taxon>Micrococcales</taxon>
        <taxon>Micrococcaceae</taxon>
        <taxon>Kocuria</taxon>
    </lineage>
</organism>
<comment type="caution">
    <text evidence="11">The sequence shown here is derived from an EMBL/GenBank/DDBJ whole genome shotgun (WGS) entry which is preliminary data.</text>
</comment>
<evidence type="ECO:0000256" key="6">
    <source>
        <dbReference type="ARBA" id="ARBA00022840"/>
    </source>
</evidence>
<dbReference type="GO" id="GO:0006281">
    <property type="term" value="P:DNA repair"/>
    <property type="evidence" value="ECO:0007669"/>
    <property type="project" value="UniProtKB-KW"/>
</dbReference>
<comment type="function">
    <text evidence="1 9">May be involved in recombinational repair of damaged DNA.</text>
</comment>
<evidence type="ECO:0000256" key="1">
    <source>
        <dbReference type="ARBA" id="ARBA00003618"/>
    </source>
</evidence>
<dbReference type="PANTHER" id="PTHR11059:SF0">
    <property type="entry name" value="DNA REPAIR PROTEIN RECN"/>
    <property type="match status" value="1"/>
</dbReference>
<evidence type="ECO:0000256" key="4">
    <source>
        <dbReference type="ARBA" id="ARBA00022741"/>
    </source>
</evidence>
<dbReference type="SUPFAM" id="SSF52540">
    <property type="entry name" value="P-loop containing nucleoside triphosphate hydrolases"/>
    <property type="match status" value="1"/>
</dbReference>
<dbReference type="CDD" id="cd03241">
    <property type="entry name" value="ABC_RecN"/>
    <property type="match status" value="1"/>
</dbReference>
<keyword evidence="12" id="KW-1185">Reference proteome</keyword>
<dbReference type="EMBL" id="BJZS01000068">
    <property type="protein sequence ID" value="GEO96033.1"/>
    <property type="molecule type" value="Genomic_DNA"/>
</dbReference>
<dbReference type="NCBIfam" id="TIGR00634">
    <property type="entry name" value="recN"/>
    <property type="match status" value="1"/>
</dbReference>
<gene>
    <name evidence="11" type="primary">recN</name>
    <name evidence="11" type="ORF">KTU01_21560</name>
</gene>
<evidence type="ECO:0000256" key="8">
    <source>
        <dbReference type="ARBA" id="ARBA00033408"/>
    </source>
</evidence>
<evidence type="ECO:0000313" key="11">
    <source>
        <dbReference type="EMBL" id="GEO96033.1"/>
    </source>
</evidence>
<comment type="similarity">
    <text evidence="2 9">Belongs to the RecN family.</text>
</comment>
<dbReference type="GO" id="GO:0043590">
    <property type="term" value="C:bacterial nucleoid"/>
    <property type="evidence" value="ECO:0007669"/>
    <property type="project" value="TreeGrafter"/>
</dbReference>
<reference evidence="11 12" key="1">
    <citation type="submission" date="2019-07" db="EMBL/GenBank/DDBJ databases">
        <title>Whole genome shotgun sequence of Kocuria turfanensis NBRC 107627.</title>
        <authorList>
            <person name="Hosoyama A."/>
            <person name="Uohara A."/>
            <person name="Ohji S."/>
            <person name="Ichikawa N."/>
        </authorList>
    </citation>
    <scope>NUCLEOTIDE SEQUENCE [LARGE SCALE GENOMIC DNA]</scope>
    <source>
        <strain evidence="11 12">NBRC 107627</strain>
    </source>
</reference>
<evidence type="ECO:0000256" key="7">
    <source>
        <dbReference type="ARBA" id="ARBA00023204"/>
    </source>
</evidence>
<dbReference type="InterPro" id="IPR027417">
    <property type="entry name" value="P-loop_NTPase"/>
</dbReference>
<evidence type="ECO:0000256" key="3">
    <source>
        <dbReference type="ARBA" id="ARBA00021315"/>
    </source>
</evidence>